<proteinExistence type="predicted"/>
<accession>A0A0W8F876</accession>
<dbReference type="AlphaFoldDB" id="A0A0W8F876"/>
<protein>
    <recommendedName>
        <fullName evidence="2">PepSY domain-containing protein</fullName>
    </recommendedName>
</protein>
<gene>
    <name evidence="1" type="ORF">ASZ90_013250</name>
</gene>
<evidence type="ECO:0008006" key="2">
    <source>
        <dbReference type="Google" id="ProtNLM"/>
    </source>
</evidence>
<name>A0A0W8F876_9ZZZZ</name>
<organism evidence="1">
    <name type="scientific">hydrocarbon metagenome</name>
    <dbReference type="NCBI Taxonomy" id="938273"/>
    <lineage>
        <taxon>unclassified sequences</taxon>
        <taxon>metagenomes</taxon>
        <taxon>ecological metagenomes</taxon>
    </lineage>
</organism>
<evidence type="ECO:0000313" key="1">
    <source>
        <dbReference type="EMBL" id="KUG17069.1"/>
    </source>
</evidence>
<dbReference type="EMBL" id="LNQE01001465">
    <property type="protein sequence ID" value="KUG17069.1"/>
    <property type="molecule type" value="Genomic_DNA"/>
</dbReference>
<comment type="caution">
    <text evidence="1">The sequence shown here is derived from an EMBL/GenBank/DDBJ whole genome shotgun (WGS) entry which is preliminary data.</text>
</comment>
<reference evidence="1" key="1">
    <citation type="journal article" date="2015" name="Proc. Natl. Acad. Sci. U.S.A.">
        <title>Networks of energetic and metabolic interactions define dynamics in microbial communities.</title>
        <authorList>
            <person name="Embree M."/>
            <person name="Liu J.K."/>
            <person name="Al-Bassam M.M."/>
            <person name="Zengler K."/>
        </authorList>
    </citation>
    <scope>NUCLEOTIDE SEQUENCE</scope>
</reference>
<sequence length="75" mass="8430">MDAKGAAMAAKKYFQDTKSIIKFIFETISVKRDGDNWEVICLVQDLFEDAGKEFKVIVDSEGAILDVERLSQIPC</sequence>